<dbReference type="EMBL" id="WLZY01000004">
    <property type="protein sequence ID" value="NDL58171.1"/>
    <property type="molecule type" value="Genomic_DNA"/>
</dbReference>
<name>A0A7K3M4C6_9ACTN</name>
<dbReference type="AlphaFoldDB" id="A0A7K3M4C6"/>
<evidence type="ECO:0000313" key="1">
    <source>
        <dbReference type="EMBL" id="NDL58171.1"/>
    </source>
</evidence>
<comment type="caution">
    <text evidence="1">The sequence shown here is derived from an EMBL/GenBank/DDBJ whole genome shotgun (WGS) entry which is preliminary data.</text>
</comment>
<accession>A0A7K3M4C6</accession>
<keyword evidence="2" id="KW-1185">Reference proteome</keyword>
<gene>
    <name evidence="1" type="ORF">F7O44_13925</name>
</gene>
<proteinExistence type="predicted"/>
<organism evidence="1 2">
    <name type="scientific">Phytoactinopolyspora mesophila</name>
    <dbReference type="NCBI Taxonomy" id="2650750"/>
    <lineage>
        <taxon>Bacteria</taxon>
        <taxon>Bacillati</taxon>
        <taxon>Actinomycetota</taxon>
        <taxon>Actinomycetes</taxon>
        <taxon>Jiangellales</taxon>
        <taxon>Jiangellaceae</taxon>
        <taxon>Phytoactinopolyspora</taxon>
    </lineage>
</organism>
<dbReference type="Proteomes" id="UP000460435">
    <property type="component" value="Unassembled WGS sequence"/>
</dbReference>
<protein>
    <submittedName>
        <fullName evidence="1">Uncharacterized protein</fullName>
    </submittedName>
</protein>
<dbReference type="RefSeq" id="WP_162450849.1">
    <property type="nucleotide sequence ID" value="NZ_WLZY01000004.1"/>
</dbReference>
<reference evidence="1 2" key="1">
    <citation type="submission" date="2019-11" db="EMBL/GenBank/DDBJ databases">
        <authorList>
            <person name="Li X.-J."/>
            <person name="Feng X.-M."/>
        </authorList>
    </citation>
    <scope>NUCLEOTIDE SEQUENCE [LARGE SCALE GENOMIC DNA]</scope>
    <source>
        <strain evidence="1 2">XMNu-373</strain>
    </source>
</reference>
<sequence length="94" mass="10215">MMQGSDPARPEVDPMVLDAVKTVRDRFGAVGLRHLVTLARDELARVEQAEAQLGSIDQTDPVVEPTAGPLDVADTQAWLAYTEQDPEEGEQGRS</sequence>
<evidence type="ECO:0000313" key="2">
    <source>
        <dbReference type="Proteomes" id="UP000460435"/>
    </source>
</evidence>